<proteinExistence type="predicted"/>
<keyword evidence="1" id="KW-1133">Transmembrane helix</keyword>
<evidence type="ECO:0000313" key="3">
    <source>
        <dbReference type="Proteomes" id="UP000448762"/>
    </source>
</evidence>
<feature type="transmembrane region" description="Helical" evidence="1">
    <location>
        <begin position="36"/>
        <end position="63"/>
    </location>
</feature>
<name>A0A7V7KRM2_ENTFC</name>
<keyword evidence="1" id="KW-0812">Transmembrane</keyword>
<evidence type="ECO:0000256" key="1">
    <source>
        <dbReference type="SAM" id="Phobius"/>
    </source>
</evidence>
<sequence length="64" mass="7714">MYVIPTFMLFIGLLLLCISVYLLLNDYKYVLEKKESYYYLAPNIIGVLLAFFIIIYSFFYFFIL</sequence>
<dbReference type="AlphaFoldDB" id="A0A7V7KRM2"/>
<reference evidence="2 3" key="1">
    <citation type="submission" date="2018-07" db="EMBL/GenBank/DDBJ databases">
        <title>High quality draft genome sequencing of Enterococcus faecium exhibiting probiotic potential isolated from mucus of freshwater fish.</title>
        <authorList>
            <person name="El-Jeni R."/>
            <person name="Ghedira K."/>
            <person name="Abdelhak S."/>
            <person name="El-Bour M."/>
            <person name="Bouhaouala-Zahar B."/>
        </authorList>
    </citation>
    <scope>NUCLEOTIDE SEQUENCE [LARGE SCALE GENOMIC DNA]</scope>
    <source>
        <strain evidence="2 3">R.A73</strain>
    </source>
</reference>
<accession>A0A7V7KRM2</accession>
<protein>
    <submittedName>
        <fullName evidence="2">Uncharacterized protein</fullName>
    </submittedName>
</protein>
<keyword evidence="1" id="KW-0472">Membrane</keyword>
<evidence type="ECO:0000313" key="2">
    <source>
        <dbReference type="EMBL" id="KAA0685972.1"/>
    </source>
</evidence>
<comment type="caution">
    <text evidence="2">The sequence shown here is derived from an EMBL/GenBank/DDBJ whole genome shotgun (WGS) entry which is preliminary data.</text>
</comment>
<dbReference type="EMBL" id="QOVC01000017">
    <property type="protein sequence ID" value="KAA0685972.1"/>
    <property type="molecule type" value="Genomic_DNA"/>
</dbReference>
<dbReference type="Proteomes" id="UP000448762">
    <property type="component" value="Unassembled WGS sequence"/>
</dbReference>
<gene>
    <name evidence="2" type="ORF">DTX73_14460</name>
</gene>
<organism evidence="2 3">
    <name type="scientific">Enterococcus faecium</name>
    <name type="common">Streptococcus faecium</name>
    <dbReference type="NCBI Taxonomy" id="1352"/>
    <lineage>
        <taxon>Bacteria</taxon>
        <taxon>Bacillati</taxon>
        <taxon>Bacillota</taxon>
        <taxon>Bacilli</taxon>
        <taxon>Lactobacillales</taxon>
        <taxon>Enterococcaceae</taxon>
        <taxon>Enterococcus</taxon>
    </lineage>
</organism>
<feature type="transmembrane region" description="Helical" evidence="1">
    <location>
        <begin position="6"/>
        <end position="24"/>
    </location>
</feature>